<organism evidence="2 3">
    <name type="scientific">Dreissena polymorpha</name>
    <name type="common">Zebra mussel</name>
    <name type="synonym">Mytilus polymorpha</name>
    <dbReference type="NCBI Taxonomy" id="45954"/>
    <lineage>
        <taxon>Eukaryota</taxon>
        <taxon>Metazoa</taxon>
        <taxon>Spiralia</taxon>
        <taxon>Lophotrochozoa</taxon>
        <taxon>Mollusca</taxon>
        <taxon>Bivalvia</taxon>
        <taxon>Autobranchia</taxon>
        <taxon>Heteroconchia</taxon>
        <taxon>Euheterodonta</taxon>
        <taxon>Imparidentia</taxon>
        <taxon>Neoheterodontei</taxon>
        <taxon>Myida</taxon>
        <taxon>Dreissenoidea</taxon>
        <taxon>Dreissenidae</taxon>
        <taxon>Dreissena</taxon>
    </lineage>
</organism>
<feature type="compositionally biased region" description="Basic and acidic residues" evidence="1">
    <location>
        <begin position="1"/>
        <end position="10"/>
    </location>
</feature>
<gene>
    <name evidence="2" type="ORF">DPMN_092041</name>
</gene>
<reference evidence="2" key="2">
    <citation type="submission" date="2020-11" db="EMBL/GenBank/DDBJ databases">
        <authorList>
            <person name="McCartney M.A."/>
            <person name="Auch B."/>
            <person name="Kono T."/>
            <person name="Mallez S."/>
            <person name="Becker A."/>
            <person name="Gohl D.M."/>
            <person name="Silverstein K.A.T."/>
            <person name="Koren S."/>
            <person name="Bechman K.B."/>
            <person name="Herman A."/>
            <person name="Abrahante J.E."/>
            <person name="Garbe J."/>
        </authorList>
    </citation>
    <scope>NUCLEOTIDE SEQUENCE</scope>
    <source>
        <strain evidence="2">Duluth1</strain>
        <tissue evidence="2">Whole animal</tissue>
    </source>
</reference>
<evidence type="ECO:0000313" key="2">
    <source>
        <dbReference type="EMBL" id="KAH3849638.1"/>
    </source>
</evidence>
<feature type="region of interest" description="Disordered" evidence="1">
    <location>
        <begin position="1"/>
        <end position="76"/>
    </location>
</feature>
<accession>A0A9D4L0T4</accession>
<dbReference type="AlphaFoldDB" id="A0A9D4L0T4"/>
<reference evidence="2" key="1">
    <citation type="journal article" date="2019" name="bioRxiv">
        <title>The Genome of the Zebra Mussel, Dreissena polymorpha: A Resource for Invasive Species Research.</title>
        <authorList>
            <person name="McCartney M.A."/>
            <person name="Auch B."/>
            <person name="Kono T."/>
            <person name="Mallez S."/>
            <person name="Zhang Y."/>
            <person name="Obille A."/>
            <person name="Becker A."/>
            <person name="Abrahante J.E."/>
            <person name="Garbe J."/>
            <person name="Badalamenti J.P."/>
            <person name="Herman A."/>
            <person name="Mangelson H."/>
            <person name="Liachko I."/>
            <person name="Sullivan S."/>
            <person name="Sone E.D."/>
            <person name="Koren S."/>
            <person name="Silverstein K.A.T."/>
            <person name="Beckman K.B."/>
            <person name="Gohl D.M."/>
        </authorList>
    </citation>
    <scope>NUCLEOTIDE SEQUENCE</scope>
    <source>
        <strain evidence="2">Duluth1</strain>
        <tissue evidence="2">Whole animal</tissue>
    </source>
</reference>
<feature type="compositionally biased region" description="Basic and acidic residues" evidence="1">
    <location>
        <begin position="49"/>
        <end position="76"/>
    </location>
</feature>
<dbReference type="EMBL" id="JAIWYP010000003">
    <property type="protein sequence ID" value="KAH3849638.1"/>
    <property type="molecule type" value="Genomic_DNA"/>
</dbReference>
<evidence type="ECO:0000256" key="1">
    <source>
        <dbReference type="SAM" id="MobiDB-lite"/>
    </source>
</evidence>
<protein>
    <submittedName>
        <fullName evidence="2">Uncharacterized protein</fullName>
    </submittedName>
</protein>
<keyword evidence="3" id="KW-1185">Reference proteome</keyword>
<feature type="compositionally biased region" description="Polar residues" evidence="1">
    <location>
        <begin position="26"/>
        <end position="48"/>
    </location>
</feature>
<proteinExistence type="predicted"/>
<dbReference type="Proteomes" id="UP000828390">
    <property type="component" value="Unassembled WGS sequence"/>
</dbReference>
<sequence>MLMKTKEKPHIITTNNDVYIPAPTAPTETVAEQPSTTPNHENSSSARSSDTRDKPGKESVQDTVRKKTRSGREVHKPIRLNVGMATNTDFGIRIFGHPSERIFGYSVNICWKKVNFVYRTITP</sequence>
<comment type="caution">
    <text evidence="2">The sequence shown here is derived from an EMBL/GenBank/DDBJ whole genome shotgun (WGS) entry which is preliminary data.</text>
</comment>
<evidence type="ECO:0000313" key="3">
    <source>
        <dbReference type="Proteomes" id="UP000828390"/>
    </source>
</evidence>
<name>A0A9D4L0T4_DREPO</name>